<dbReference type="InterPro" id="IPR012946">
    <property type="entry name" value="X8"/>
</dbReference>
<dbReference type="OMA" id="RTCEFRR"/>
<accession>A0AA38G1H5</accession>
<dbReference type="EMBL" id="JAHRHJ020000005">
    <property type="protein sequence ID" value="KAH9314175.1"/>
    <property type="molecule type" value="Genomic_DNA"/>
</dbReference>
<dbReference type="SMART" id="SM00768">
    <property type="entry name" value="X8"/>
    <property type="match status" value="1"/>
</dbReference>
<evidence type="ECO:0000256" key="3">
    <source>
        <dbReference type="ARBA" id="ARBA00022622"/>
    </source>
</evidence>
<feature type="compositionally biased region" description="Pro residues" evidence="8">
    <location>
        <begin position="60"/>
        <end position="81"/>
    </location>
</feature>
<dbReference type="GO" id="GO:0005886">
    <property type="term" value="C:plasma membrane"/>
    <property type="evidence" value="ECO:0007669"/>
    <property type="project" value="UniProtKB-SubCell"/>
</dbReference>
<dbReference type="Pfam" id="PF07983">
    <property type="entry name" value="X8"/>
    <property type="match status" value="1"/>
</dbReference>
<reference evidence="10 11" key="1">
    <citation type="journal article" date="2021" name="Nat. Plants">
        <title>The Taxus genome provides insights into paclitaxel biosynthesis.</title>
        <authorList>
            <person name="Xiong X."/>
            <person name="Gou J."/>
            <person name="Liao Q."/>
            <person name="Li Y."/>
            <person name="Zhou Q."/>
            <person name="Bi G."/>
            <person name="Li C."/>
            <person name="Du R."/>
            <person name="Wang X."/>
            <person name="Sun T."/>
            <person name="Guo L."/>
            <person name="Liang H."/>
            <person name="Lu P."/>
            <person name="Wu Y."/>
            <person name="Zhang Z."/>
            <person name="Ro D.K."/>
            <person name="Shang Y."/>
            <person name="Huang S."/>
            <person name="Yan J."/>
        </authorList>
    </citation>
    <scope>NUCLEOTIDE SEQUENCE [LARGE SCALE GENOMIC DNA]</scope>
    <source>
        <strain evidence="10">Ta-2019</strain>
    </source>
</reference>
<dbReference type="FunFam" id="1.20.58.1040:FF:000001">
    <property type="entry name" value="Glucan endo-1,3-beta-glucosidase 4"/>
    <property type="match status" value="1"/>
</dbReference>
<evidence type="ECO:0000256" key="1">
    <source>
        <dbReference type="ARBA" id="ARBA00004609"/>
    </source>
</evidence>
<evidence type="ECO:0000313" key="11">
    <source>
        <dbReference type="Proteomes" id="UP000824469"/>
    </source>
</evidence>
<organism evidence="10 11">
    <name type="scientific">Taxus chinensis</name>
    <name type="common">Chinese yew</name>
    <name type="synonym">Taxus wallichiana var. chinensis</name>
    <dbReference type="NCBI Taxonomy" id="29808"/>
    <lineage>
        <taxon>Eukaryota</taxon>
        <taxon>Viridiplantae</taxon>
        <taxon>Streptophyta</taxon>
        <taxon>Embryophyta</taxon>
        <taxon>Tracheophyta</taxon>
        <taxon>Spermatophyta</taxon>
        <taxon>Pinopsida</taxon>
        <taxon>Pinidae</taxon>
        <taxon>Conifers II</taxon>
        <taxon>Cupressales</taxon>
        <taxon>Taxaceae</taxon>
        <taxon>Taxus</taxon>
    </lineage>
</organism>
<evidence type="ECO:0000256" key="4">
    <source>
        <dbReference type="ARBA" id="ARBA00022729"/>
    </source>
</evidence>
<proteinExistence type="predicted"/>
<comment type="caution">
    <text evidence="10">The sequence shown here is derived from an EMBL/GenBank/DDBJ whole genome shotgun (WGS) entry which is preliminary data.</text>
</comment>
<evidence type="ECO:0000313" key="10">
    <source>
        <dbReference type="EMBL" id="KAH9314175.1"/>
    </source>
</evidence>
<keyword evidence="3" id="KW-0449">Lipoprotein</keyword>
<keyword evidence="4" id="KW-0732">Signal</keyword>
<dbReference type="AlphaFoldDB" id="A0AA38G1H5"/>
<feature type="non-terminal residue" evidence="10">
    <location>
        <position position="1"/>
    </location>
</feature>
<evidence type="ECO:0000256" key="7">
    <source>
        <dbReference type="ARBA" id="ARBA00023180"/>
    </source>
</evidence>
<dbReference type="InterPro" id="IPR044788">
    <property type="entry name" value="X8_dom_prot"/>
</dbReference>
<comment type="subcellular location">
    <subcellularLocation>
        <location evidence="1">Cell membrane</location>
        <topology evidence="1">Lipid-anchor</topology>
        <topology evidence="1">GPI-anchor</topology>
    </subcellularLocation>
</comment>
<keyword evidence="11" id="KW-1185">Reference proteome</keyword>
<gene>
    <name evidence="10" type="ORF">KI387_022802</name>
</gene>
<feature type="non-terminal residue" evidence="10">
    <location>
        <position position="175"/>
    </location>
</feature>
<evidence type="ECO:0000256" key="5">
    <source>
        <dbReference type="ARBA" id="ARBA00023136"/>
    </source>
</evidence>
<dbReference type="PANTHER" id="PTHR31044">
    <property type="entry name" value="BETA-1,3 GLUCANASE"/>
    <property type="match status" value="1"/>
</dbReference>
<dbReference type="PANTHER" id="PTHR31044:SF52">
    <property type="entry name" value="OS01G0631500 PROTEIN"/>
    <property type="match status" value="1"/>
</dbReference>
<protein>
    <recommendedName>
        <fullName evidence="9">X8 domain-containing protein</fullName>
    </recommendedName>
</protein>
<evidence type="ECO:0000256" key="8">
    <source>
        <dbReference type="SAM" id="MobiDB-lite"/>
    </source>
</evidence>
<keyword evidence="2" id="KW-1003">Cell membrane</keyword>
<dbReference type="GO" id="GO:0098552">
    <property type="term" value="C:side of membrane"/>
    <property type="evidence" value="ECO:0007669"/>
    <property type="project" value="UniProtKB-KW"/>
</dbReference>
<evidence type="ECO:0000256" key="6">
    <source>
        <dbReference type="ARBA" id="ARBA00023157"/>
    </source>
</evidence>
<evidence type="ECO:0000256" key="2">
    <source>
        <dbReference type="ARBA" id="ARBA00022475"/>
    </source>
</evidence>
<dbReference type="Proteomes" id="UP000824469">
    <property type="component" value="Unassembled WGS sequence"/>
</dbReference>
<dbReference type="GO" id="GO:0009506">
    <property type="term" value="C:plasmodesma"/>
    <property type="evidence" value="ECO:0007669"/>
    <property type="project" value="UniProtKB-ARBA"/>
</dbReference>
<name>A0AA38G1H5_TAXCH</name>
<feature type="compositionally biased region" description="Low complexity" evidence="8">
    <location>
        <begin position="41"/>
        <end position="59"/>
    </location>
</feature>
<evidence type="ECO:0000259" key="9">
    <source>
        <dbReference type="SMART" id="SM00768"/>
    </source>
</evidence>
<feature type="domain" description="X8" evidence="9">
    <location>
        <begin position="97"/>
        <end position="170"/>
    </location>
</feature>
<keyword evidence="5" id="KW-0472">Membrane</keyword>
<dbReference type="Gene3D" id="1.20.58.1040">
    <property type="match status" value="1"/>
</dbReference>
<sequence length="175" mass="18588">TGHGHGKNMGKQKHLGSRKLSEKKTDSNGTIAKPNDFGVGTPYVTTPTTPVTAPTTPTFTPTPPTITPPTTPVTTPTPPVTTTPTTPGLSPITSGQSWCVARTNVQDKSLQTALDYACGLGGADCKAIVNGGQCYEPNTIAAHASYAFNNYYQKNNKAPRTCEFRRQCNHHSDQS</sequence>
<keyword evidence="6" id="KW-1015">Disulfide bond</keyword>
<keyword evidence="3" id="KW-0336">GPI-anchor</keyword>
<feature type="compositionally biased region" description="Basic residues" evidence="8">
    <location>
        <begin position="1"/>
        <end position="17"/>
    </location>
</feature>
<keyword evidence="7" id="KW-0325">Glycoprotein</keyword>
<feature type="region of interest" description="Disordered" evidence="8">
    <location>
        <begin position="1"/>
        <end position="90"/>
    </location>
</feature>